<keyword evidence="1" id="KW-0812">Transmembrane</keyword>
<feature type="transmembrane region" description="Helical" evidence="1">
    <location>
        <begin position="41"/>
        <end position="60"/>
    </location>
</feature>
<keyword evidence="1" id="KW-0472">Membrane</keyword>
<keyword evidence="3" id="KW-1185">Reference proteome</keyword>
<proteinExistence type="predicted"/>
<keyword evidence="1" id="KW-1133">Transmembrane helix</keyword>
<gene>
    <name evidence="2" type="ORF">I5L03_02070</name>
</gene>
<accession>A0ABS0N079</accession>
<comment type="caution">
    <text evidence="2">The sequence shown here is derived from an EMBL/GenBank/DDBJ whole genome shotgun (WGS) entry which is preliminary data.</text>
</comment>
<protein>
    <recommendedName>
        <fullName evidence="4">Zinc ribbon domain-containing protein</fullName>
    </recommendedName>
</protein>
<name>A0ABS0N079_9SPHN</name>
<dbReference type="Proteomes" id="UP000602442">
    <property type="component" value="Unassembled WGS sequence"/>
</dbReference>
<sequence length="107" mass="12375">MSAQSRYRMANRAMWASWGLFAALVVYSAINGPFRLSREPLFTFGFILLLVAMGVQFWLAKRAYKTVHCGKCRHRFFDRMFVIFPAKNGCSKCDASIEHAWVWQGED</sequence>
<dbReference type="EMBL" id="JAEANY010000001">
    <property type="protein sequence ID" value="MBH5321369.1"/>
    <property type="molecule type" value="Genomic_DNA"/>
</dbReference>
<reference evidence="2 3" key="1">
    <citation type="submission" date="2020-11" db="EMBL/GenBank/DDBJ databases">
        <title>Erythrobacter sediminis sp. nov., a marine bacterium from a tidal flat of Garorim Bay.</title>
        <authorList>
            <person name="Kim D."/>
            <person name="Yoo Y."/>
            <person name="Kim J.-J."/>
        </authorList>
    </citation>
    <scope>NUCLEOTIDE SEQUENCE [LARGE SCALE GENOMIC DNA]</scope>
    <source>
        <strain evidence="2 3">JGD-13</strain>
    </source>
</reference>
<evidence type="ECO:0000313" key="2">
    <source>
        <dbReference type="EMBL" id="MBH5321369.1"/>
    </source>
</evidence>
<evidence type="ECO:0000313" key="3">
    <source>
        <dbReference type="Proteomes" id="UP000602442"/>
    </source>
</evidence>
<dbReference type="RefSeq" id="WP_197920042.1">
    <property type="nucleotide sequence ID" value="NZ_CAWPTA010000006.1"/>
</dbReference>
<evidence type="ECO:0008006" key="4">
    <source>
        <dbReference type="Google" id="ProtNLM"/>
    </source>
</evidence>
<organism evidence="2 3">
    <name type="scientific">Aurantiacibacter sediminis</name>
    <dbReference type="NCBI Taxonomy" id="2793064"/>
    <lineage>
        <taxon>Bacteria</taxon>
        <taxon>Pseudomonadati</taxon>
        <taxon>Pseudomonadota</taxon>
        <taxon>Alphaproteobacteria</taxon>
        <taxon>Sphingomonadales</taxon>
        <taxon>Erythrobacteraceae</taxon>
        <taxon>Aurantiacibacter</taxon>
    </lineage>
</organism>
<evidence type="ECO:0000256" key="1">
    <source>
        <dbReference type="SAM" id="Phobius"/>
    </source>
</evidence>